<dbReference type="InterPro" id="IPR011008">
    <property type="entry name" value="Dimeric_a/b-barrel"/>
</dbReference>
<dbReference type="SUPFAM" id="SSF54909">
    <property type="entry name" value="Dimeric alpha+beta barrel"/>
    <property type="match status" value="1"/>
</dbReference>
<evidence type="ECO:0000259" key="1">
    <source>
        <dbReference type="Pfam" id="PF07978"/>
    </source>
</evidence>
<accession>A0A2G9CCS2</accession>
<organism evidence="2 3">
    <name type="scientific">Roseateles chitinivorans</name>
    <dbReference type="NCBI Taxonomy" id="2917965"/>
    <lineage>
        <taxon>Bacteria</taxon>
        <taxon>Pseudomonadati</taxon>
        <taxon>Pseudomonadota</taxon>
        <taxon>Betaproteobacteria</taxon>
        <taxon>Burkholderiales</taxon>
        <taxon>Sphaerotilaceae</taxon>
        <taxon>Roseateles</taxon>
    </lineage>
</organism>
<evidence type="ECO:0000313" key="3">
    <source>
        <dbReference type="Proteomes" id="UP000231501"/>
    </source>
</evidence>
<dbReference type="Proteomes" id="UP000231501">
    <property type="component" value="Unassembled WGS sequence"/>
</dbReference>
<sequence>MPPITEPAMDHRHPVFELRQYKIVKGERDRFMRLFDEAFVDSQEALGMRLYGQFADLDDPDRFVWIRGFDDMAARERTLDAFYAGPVWQARRGEANPLLVDNDNVLLLRPPLEASIPARIDLAREAARAGGAAGSGLLLIHLCYLWKDPADPEDGFARFFEHEVAPALESAGLPVVGSFIPERSPNNFPRLPVREGEKVFVWMTRAADADDWVLRWSACRHSTAWRALDSRWRDAQERAPQILRLRPSVGSALR</sequence>
<gene>
    <name evidence="2" type="ORF">CS062_05975</name>
</gene>
<reference evidence="2 3" key="1">
    <citation type="submission" date="2017-11" db="EMBL/GenBank/DDBJ databases">
        <title>Draft genome sequence of Mitsuaria sp. HWN-4.</title>
        <authorList>
            <person name="Gundlapally S.R."/>
        </authorList>
    </citation>
    <scope>NUCLEOTIDE SEQUENCE [LARGE SCALE GENOMIC DNA]</scope>
    <source>
        <strain evidence="2 3">HWN-4</strain>
    </source>
</reference>
<dbReference type="Gene3D" id="3.30.70.100">
    <property type="match status" value="1"/>
</dbReference>
<feature type="domain" description="NIPSNAP" evidence="1">
    <location>
        <begin position="16"/>
        <end position="106"/>
    </location>
</feature>
<keyword evidence="3" id="KW-1185">Reference proteome</keyword>
<dbReference type="Pfam" id="PF07978">
    <property type="entry name" value="NIPSNAP"/>
    <property type="match status" value="1"/>
</dbReference>
<evidence type="ECO:0000313" key="2">
    <source>
        <dbReference type="EMBL" id="PIM54221.1"/>
    </source>
</evidence>
<proteinExistence type="predicted"/>
<dbReference type="EMBL" id="PEOG01000012">
    <property type="protein sequence ID" value="PIM54221.1"/>
    <property type="molecule type" value="Genomic_DNA"/>
</dbReference>
<comment type="caution">
    <text evidence="2">The sequence shown here is derived from an EMBL/GenBank/DDBJ whole genome shotgun (WGS) entry which is preliminary data.</text>
</comment>
<dbReference type="InterPro" id="IPR012577">
    <property type="entry name" value="NIPSNAP"/>
</dbReference>
<protein>
    <submittedName>
        <fullName evidence="2">NIPSNAP family protein</fullName>
    </submittedName>
</protein>
<name>A0A2G9CCS2_9BURK</name>
<dbReference type="AlphaFoldDB" id="A0A2G9CCS2"/>